<evidence type="ECO:0000313" key="1">
    <source>
        <dbReference type="EMBL" id="AOX18559.1"/>
    </source>
</evidence>
<proteinExistence type="predicted"/>
<name>A0A1D8UY62_9PROT</name>
<sequence length="79" mass="8376">MGQIGRVQGHALFVAENAVSTERHEQFFVMIQFSVGTGQSIGGLDERVNAFVKSGANGLSSLLQIQIVSGSKVTGNRVL</sequence>
<reference evidence="1 2" key="1">
    <citation type="journal article" date="2016" name="Microb. Cell Fact.">
        <title>Dissection of exopolysaccharide biosynthesis in Kozakia baliensis.</title>
        <authorList>
            <person name="Brandt J.U."/>
            <person name="Jakob F."/>
            <person name="Behr J."/>
            <person name="Geissler A.J."/>
            <person name="Vogel R.F."/>
        </authorList>
    </citation>
    <scope>NUCLEOTIDE SEQUENCE [LARGE SCALE GENOMIC DNA]</scope>
    <source>
        <strain evidence="1 2">DSM 14400</strain>
        <plasmid evidence="2">Plasmid pkb14400_1</plasmid>
    </source>
</reference>
<geneLocation type="plasmid" evidence="2">
    <name>pkb14400_1</name>
</geneLocation>
<dbReference type="EMBL" id="CP014675">
    <property type="protein sequence ID" value="AOX18559.1"/>
    <property type="molecule type" value="Genomic_DNA"/>
</dbReference>
<dbReference type="Proteomes" id="UP000179145">
    <property type="component" value="Plasmid pKB14400_1"/>
</dbReference>
<keyword evidence="1" id="KW-0614">Plasmid</keyword>
<gene>
    <name evidence="1" type="ORF">A0U89_14825</name>
</gene>
<dbReference type="AlphaFoldDB" id="A0A1D8UY62"/>
<keyword evidence="2" id="KW-1185">Reference proteome</keyword>
<protein>
    <submittedName>
        <fullName evidence="1">Uncharacterized protein</fullName>
    </submittedName>
</protein>
<accession>A0A1D8UY62</accession>
<evidence type="ECO:0000313" key="2">
    <source>
        <dbReference type="Proteomes" id="UP000179145"/>
    </source>
</evidence>
<organism evidence="1 2">
    <name type="scientific">Kozakia baliensis</name>
    <dbReference type="NCBI Taxonomy" id="153496"/>
    <lineage>
        <taxon>Bacteria</taxon>
        <taxon>Pseudomonadati</taxon>
        <taxon>Pseudomonadota</taxon>
        <taxon>Alphaproteobacteria</taxon>
        <taxon>Acetobacterales</taxon>
        <taxon>Acetobacteraceae</taxon>
        <taxon>Kozakia</taxon>
    </lineage>
</organism>
<dbReference type="KEGG" id="kba:A0U89_14825"/>